<dbReference type="SUPFAM" id="SSF51182">
    <property type="entry name" value="RmlC-like cupins"/>
    <property type="match status" value="1"/>
</dbReference>
<dbReference type="InterPro" id="IPR006045">
    <property type="entry name" value="Cupin_1"/>
</dbReference>
<keyword evidence="7" id="KW-1185">Reference proteome</keyword>
<dbReference type="PRINTS" id="PR00439">
    <property type="entry name" value="11SGLOBULIN"/>
</dbReference>
<feature type="domain" description="Cupin type-1" evidence="6">
    <location>
        <begin position="295"/>
        <end position="443"/>
    </location>
</feature>
<dbReference type="RefSeq" id="XP_056697159.1">
    <property type="nucleotide sequence ID" value="XM_056841181.1"/>
</dbReference>
<proteinExistence type="inferred from homology"/>
<keyword evidence="3" id="KW-0708">Seed storage protein</keyword>
<comment type="similarity">
    <text evidence="1">Belongs to the 11S seed storage protein (globulins) family.</text>
</comment>
<keyword evidence="5" id="KW-0732">Signal</keyword>
<feature type="domain" description="Cupin type-1" evidence="6">
    <location>
        <begin position="53"/>
        <end position="244"/>
    </location>
</feature>
<dbReference type="InterPro" id="IPR014710">
    <property type="entry name" value="RmlC-like_jellyroll"/>
</dbReference>
<evidence type="ECO:0000259" key="6">
    <source>
        <dbReference type="SMART" id="SM00835"/>
    </source>
</evidence>
<dbReference type="SMART" id="SM00835">
    <property type="entry name" value="Cupin_1"/>
    <property type="match status" value="2"/>
</dbReference>
<dbReference type="Proteomes" id="UP000813463">
    <property type="component" value="Chromosome 3"/>
</dbReference>
<dbReference type="Gene3D" id="2.60.120.10">
    <property type="entry name" value="Jelly Rolls"/>
    <property type="match status" value="2"/>
</dbReference>
<keyword evidence="2" id="KW-0758">Storage protein</keyword>
<reference evidence="8" key="2">
    <citation type="submission" date="2025-08" db="UniProtKB">
        <authorList>
            <consortium name="RefSeq"/>
        </authorList>
    </citation>
    <scope>IDENTIFICATION</scope>
    <source>
        <tissue evidence="8">Leaf</tissue>
    </source>
</reference>
<evidence type="ECO:0000313" key="8">
    <source>
        <dbReference type="RefSeq" id="XP_056697159.1"/>
    </source>
</evidence>
<evidence type="ECO:0000313" key="7">
    <source>
        <dbReference type="Proteomes" id="UP000813463"/>
    </source>
</evidence>
<organism evidence="7 8">
    <name type="scientific">Spinacia oleracea</name>
    <name type="common">Spinach</name>
    <dbReference type="NCBI Taxonomy" id="3562"/>
    <lineage>
        <taxon>Eukaryota</taxon>
        <taxon>Viridiplantae</taxon>
        <taxon>Streptophyta</taxon>
        <taxon>Embryophyta</taxon>
        <taxon>Tracheophyta</taxon>
        <taxon>Spermatophyta</taxon>
        <taxon>Magnoliopsida</taxon>
        <taxon>eudicotyledons</taxon>
        <taxon>Gunneridae</taxon>
        <taxon>Pentapetalae</taxon>
        <taxon>Caryophyllales</taxon>
        <taxon>Chenopodiaceae</taxon>
        <taxon>Chenopodioideae</taxon>
        <taxon>Anserineae</taxon>
        <taxon>Spinacia</taxon>
    </lineage>
</organism>
<name>A0ABM3RNH8_SPIOL</name>
<evidence type="ECO:0000256" key="1">
    <source>
        <dbReference type="ARBA" id="ARBA00007178"/>
    </source>
</evidence>
<protein>
    <submittedName>
        <fullName evidence="8">13S globulin seed storage protein 1</fullName>
    </submittedName>
</protein>
<evidence type="ECO:0000256" key="2">
    <source>
        <dbReference type="ARBA" id="ARBA00022761"/>
    </source>
</evidence>
<reference evidence="7" key="1">
    <citation type="journal article" date="2021" name="Nat. Commun.">
        <title>Genomic analyses provide insights into spinach domestication and the genetic basis of agronomic traits.</title>
        <authorList>
            <person name="Cai X."/>
            <person name="Sun X."/>
            <person name="Xu C."/>
            <person name="Sun H."/>
            <person name="Wang X."/>
            <person name="Ge C."/>
            <person name="Zhang Z."/>
            <person name="Wang Q."/>
            <person name="Fei Z."/>
            <person name="Jiao C."/>
            <person name="Wang Q."/>
        </authorList>
    </citation>
    <scope>NUCLEOTIDE SEQUENCE [LARGE SCALE GENOMIC DNA]</scope>
    <source>
        <strain evidence="7">cv. Varoflay</strain>
    </source>
</reference>
<dbReference type="CDD" id="cd02243">
    <property type="entry name" value="cupin_11S_legumin_C"/>
    <property type="match status" value="1"/>
</dbReference>
<dbReference type="Pfam" id="PF00190">
    <property type="entry name" value="Cupin_1"/>
    <property type="match status" value="2"/>
</dbReference>
<dbReference type="InterPro" id="IPR011051">
    <property type="entry name" value="RmlC_Cupin_sf"/>
</dbReference>
<evidence type="ECO:0000256" key="3">
    <source>
        <dbReference type="ARBA" id="ARBA00023129"/>
    </source>
</evidence>
<dbReference type="InterPro" id="IPR050253">
    <property type="entry name" value="Seed_Storage-Functional"/>
</dbReference>
<evidence type="ECO:0000256" key="4">
    <source>
        <dbReference type="ARBA" id="ARBA00023157"/>
    </source>
</evidence>
<gene>
    <name evidence="8" type="primary">LOC110787352</name>
</gene>
<accession>A0ABM3RNH8</accession>
<evidence type="ECO:0000256" key="5">
    <source>
        <dbReference type="SAM" id="SignalP"/>
    </source>
</evidence>
<sequence>MASTTTNALLFLACLCLVALFPPTLAQTPLQQPQQPLRVRGQQLQHECDIQQLTAAEPTRRVRAEAGVIEVWESNTEEFRCTGVAAVRYVIEPKGLLLPSYTNAPYVTYVMQGKGIQGVILPGCPETFESPVRGGSEGSKGVERDQYQRVLRVHEGDVIGSLAGGVQWTYNDGDTPIVSITLLDLSNPQNQLDLNFRSFYLAGNPQGQGGQEQGPKEVVGKNIFNGFDDELLADAFNVDTETIRSIKGENDERGSIIRVERDLELLSPEWDDMEEERMRRLNGLEQVLCTISFKQNIDQPSRADVYTEHGGRINTLNSHKLPLLQHLQLSVERGVLYKNAMMTPHWNINAHSIIYITRGTGRIQVARENGLVFDGRVQEGQLLVVPQNFVVLKKAEQEGLEWVSFKTNDNAMISPLAGKLSAIRGMPEEVLMNSYGLSRDEVRRLKYGREQLSLFSPRLD</sequence>
<dbReference type="CDD" id="cd02242">
    <property type="entry name" value="cupin_11S_legumin_N"/>
    <property type="match status" value="1"/>
</dbReference>
<dbReference type="InterPro" id="IPR006044">
    <property type="entry name" value="11S_seedstore_pln"/>
</dbReference>
<dbReference type="PANTHER" id="PTHR31189">
    <property type="entry name" value="OS03G0336100 PROTEIN-RELATED"/>
    <property type="match status" value="1"/>
</dbReference>
<keyword evidence="4" id="KW-1015">Disulfide bond</keyword>
<feature type="chain" id="PRO_5045900091" evidence="5">
    <location>
        <begin position="27"/>
        <end position="460"/>
    </location>
</feature>
<dbReference type="GeneID" id="110787352"/>
<dbReference type="PANTHER" id="PTHR31189:SF76">
    <property type="entry name" value="11S GLOBULIN SUBUNIT BETA-LIKE"/>
    <property type="match status" value="1"/>
</dbReference>
<feature type="signal peptide" evidence="5">
    <location>
        <begin position="1"/>
        <end position="26"/>
    </location>
</feature>